<dbReference type="Proteomes" id="UP000198379">
    <property type="component" value="Unassembled WGS sequence"/>
</dbReference>
<dbReference type="AlphaFoldDB" id="A0A239A4A6"/>
<proteinExistence type="predicted"/>
<accession>A0A239A4A6</accession>
<evidence type="ECO:0000313" key="2">
    <source>
        <dbReference type="Proteomes" id="UP000198379"/>
    </source>
</evidence>
<dbReference type="RefSeq" id="WP_089371958.1">
    <property type="nucleotide sequence ID" value="NZ_BMEP01000007.1"/>
</dbReference>
<dbReference type="OrthoDB" id="1446355at2"/>
<organism evidence="1 2">
    <name type="scientific">Dokdonia pacifica</name>
    <dbReference type="NCBI Taxonomy" id="1627892"/>
    <lineage>
        <taxon>Bacteria</taxon>
        <taxon>Pseudomonadati</taxon>
        <taxon>Bacteroidota</taxon>
        <taxon>Flavobacteriia</taxon>
        <taxon>Flavobacteriales</taxon>
        <taxon>Flavobacteriaceae</taxon>
        <taxon>Dokdonia</taxon>
    </lineage>
</organism>
<protein>
    <submittedName>
        <fullName evidence="1">Uncharacterized protein</fullName>
    </submittedName>
</protein>
<keyword evidence="2" id="KW-1185">Reference proteome</keyword>
<dbReference type="EMBL" id="FZNY01000004">
    <property type="protein sequence ID" value="SNR90487.1"/>
    <property type="molecule type" value="Genomic_DNA"/>
</dbReference>
<reference evidence="1 2" key="1">
    <citation type="submission" date="2017-06" db="EMBL/GenBank/DDBJ databases">
        <authorList>
            <person name="Kim H.J."/>
            <person name="Triplett B.A."/>
        </authorList>
    </citation>
    <scope>NUCLEOTIDE SEQUENCE [LARGE SCALE GENOMIC DNA]</scope>
    <source>
        <strain evidence="1 2">DSM 25597</strain>
    </source>
</reference>
<sequence>MGAIELKDKLIQIINNTSDEKYLKVLFDFAKHTNTSDDAIVAYTIDGTPLTREQYIANNEEAVASFKKGDFKTTSQLREKFGV</sequence>
<gene>
    <name evidence="1" type="ORF">SAMN06265376_104145</name>
</gene>
<evidence type="ECO:0000313" key="1">
    <source>
        <dbReference type="EMBL" id="SNR90487.1"/>
    </source>
</evidence>
<name>A0A239A4A6_9FLAO</name>